<evidence type="ECO:0000313" key="2">
    <source>
        <dbReference type="Proteomes" id="UP000002866"/>
    </source>
</evidence>
<accession>I2GY32</accession>
<dbReference type="HOGENOM" id="CLU_084817_0_0_1"/>
<dbReference type="GO" id="GO:0070131">
    <property type="term" value="P:positive regulation of mitochondrial translation"/>
    <property type="evidence" value="ECO:0007669"/>
    <property type="project" value="InterPro"/>
</dbReference>
<dbReference type="EMBL" id="HE806317">
    <property type="protein sequence ID" value="CCH59034.1"/>
    <property type="molecule type" value="Genomic_DNA"/>
</dbReference>
<reference evidence="1 2" key="1">
    <citation type="journal article" date="2011" name="Proc. Natl. Acad. Sci. U.S.A.">
        <title>Evolutionary erosion of yeast sex chromosomes by mating-type switching accidents.</title>
        <authorList>
            <person name="Gordon J.L."/>
            <person name="Armisen D."/>
            <person name="Proux-Wera E."/>
            <person name="Oheigeartaigh S.S."/>
            <person name="Byrne K.P."/>
            <person name="Wolfe K.H."/>
        </authorList>
    </citation>
    <scope>NUCLEOTIDE SEQUENCE [LARGE SCALE GENOMIC DNA]</scope>
    <source>
        <strain evidence="2">ATCC 34711 / CBS 6284 / DSM 70876 / NBRC 10599 / NRRL Y-10934 / UCD 77-7</strain>
    </source>
</reference>
<proteinExistence type="predicted"/>
<keyword evidence="2" id="KW-1185">Reference proteome</keyword>
<dbReference type="InParanoid" id="I2GY32"/>
<dbReference type="GO" id="GO:0003743">
    <property type="term" value="F:translation initiation factor activity"/>
    <property type="evidence" value="ECO:0007669"/>
    <property type="project" value="InterPro"/>
</dbReference>
<dbReference type="GeneID" id="14494149"/>
<dbReference type="eggNOG" id="ENOG502RYT2">
    <property type="taxonomic scope" value="Eukaryota"/>
</dbReference>
<sequence>MSLNTAAKIAKVNKTFLSRKNPTANISLELRSILHSLQKVPIRKSNSSTIYEYFNACLINRYWLGARFVWYKYVVRSGALTLKPWQLSVLGNMSVAADNYFIPPATVKYYERFGKVNGSTEYEYFIRRNKVEAFAKGTLEKTQFREKWKVFIQDMDNVLPPTVEYKVQDFPWLVTSLKYQIATEAVLKKLLFGVGTKIQVHNKSSYSLLLSIILLQDLITIDSKVQIFETFAKLHRKVDLADHYKILNKICKKDKFLLNRVNTIYAESTNRA</sequence>
<protein>
    <submittedName>
        <fullName evidence="1">Uncharacterized protein</fullName>
    </submittedName>
</protein>
<dbReference type="STRING" id="1071380.I2GY32"/>
<dbReference type="RefSeq" id="XP_004178553.1">
    <property type="nucleotide sequence ID" value="XM_004178505.1"/>
</dbReference>
<gene>
    <name evidence="1" type="primary">TBLA0B01900</name>
    <name evidence="1" type="ORF">TBLA_0B01900</name>
</gene>
<organism evidence="1 2">
    <name type="scientific">Henningerozyma blattae (strain ATCC 34711 / CBS 6284 / DSM 70876 / NBRC 10599 / NRRL Y-10934 / UCD 77-7)</name>
    <name type="common">Yeast</name>
    <name type="synonym">Tetrapisispora blattae</name>
    <dbReference type="NCBI Taxonomy" id="1071380"/>
    <lineage>
        <taxon>Eukaryota</taxon>
        <taxon>Fungi</taxon>
        <taxon>Dikarya</taxon>
        <taxon>Ascomycota</taxon>
        <taxon>Saccharomycotina</taxon>
        <taxon>Saccharomycetes</taxon>
        <taxon>Saccharomycetales</taxon>
        <taxon>Saccharomycetaceae</taxon>
        <taxon>Henningerozyma</taxon>
    </lineage>
</organism>
<dbReference type="OrthoDB" id="4031898at2759"/>
<dbReference type="Proteomes" id="UP000002866">
    <property type="component" value="Chromosome 2"/>
</dbReference>
<dbReference type="Pfam" id="PF05476">
    <property type="entry name" value="PET122"/>
    <property type="match status" value="1"/>
</dbReference>
<name>I2GY32_HENB6</name>
<dbReference type="AlphaFoldDB" id="I2GY32"/>
<dbReference type="FunCoup" id="I2GY32">
    <property type="interactions" value="42"/>
</dbReference>
<dbReference type="InterPro" id="IPR008732">
    <property type="entry name" value="Pet122"/>
</dbReference>
<dbReference type="GO" id="GO:0005743">
    <property type="term" value="C:mitochondrial inner membrane"/>
    <property type="evidence" value="ECO:0007669"/>
    <property type="project" value="InterPro"/>
</dbReference>
<evidence type="ECO:0000313" key="1">
    <source>
        <dbReference type="EMBL" id="CCH59034.1"/>
    </source>
</evidence>
<dbReference type="KEGG" id="tbl:TBLA_0B01900"/>